<dbReference type="NCBIfam" id="TIGR00732">
    <property type="entry name" value="dprA"/>
    <property type="match status" value="1"/>
</dbReference>
<dbReference type="InterPro" id="IPR003488">
    <property type="entry name" value="DprA"/>
</dbReference>
<dbReference type="Pfam" id="PF17782">
    <property type="entry name" value="WHD_DprA"/>
    <property type="match status" value="1"/>
</dbReference>
<dbReference type="PANTHER" id="PTHR43022">
    <property type="entry name" value="PROTEIN SMF"/>
    <property type="match status" value="1"/>
</dbReference>
<evidence type="ECO:0000259" key="3">
    <source>
        <dbReference type="Pfam" id="PF17782"/>
    </source>
</evidence>
<dbReference type="Proteomes" id="UP000218327">
    <property type="component" value="Unassembled WGS sequence"/>
</dbReference>
<evidence type="ECO:0000313" key="4">
    <source>
        <dbReference type="EMBL" id="PCJ27726.1"/>
    </source>
</evidence>
<accession>A0A2A5B9N7</accession>
<dbReference type="Gene3D" id="3.40.50.450">
    <property type="match status" value="1"/>
</dbReference>
<dbReference type="InterPro" id="IPR041614">
    <property type="entry name" value="DprA_WH"/>
</dbReference>
<gene>
    <name evidence="4" type="primary">dprA</name>
    <name evidence="4" type="ORF">COA96_02430</name>
</gene>
<evidence type="ECO:0000313" key="5">
    <source>
        <dbReference type="Proteomes" id="UP000218327"/>
    </source>
</evidence>
<comment type="caution">
    <text evidence="4">The sequence shown here is derived from an EMBL/GenBank/DDBJ whole genome shotgun (WGS) entry which is preliminary data.</text>
</comment>
<dbReference type="Gene3D" id="1.10.10.10">
    <property type="entry name" value="Winged helix-like DNA-binding domain superfamily/Winged helix DNA-binding domain"/>
    <property type="match status" value="1"/>
</dbReference>
<feature type="domain" description="DprA winged helix" evidence="3">
    <location>
        <begin position="314"/>
        <end position="367"/>
    </location>
</feature>
<proteinExistence type="inferred from homology"/>
<reference evidence="5" key="1">
    <citation type="submission" date="2017-08" db="EMBL/GenBank/DDBJ databases">
        <title>A dynamic microbial community with high functional redundancy inhabits the cold, oxic subseafloor aquifer.</title>
        <authorList>
            <person name="Tully B.J."/>
            <person name="Wheat C.G."/>
            <person name="Glazer B.T."/>
            <person name="Huber J.A."/>
        </authorList>
    </citation>
    <scope>NUCLEOTIDE SEQUENCE [LARGE SCALE GENOMIC DNA]</scope>
</reference>
<evidence type="ECO:0000259" key="2">
    <source>
        <dbReference type="Pfam" id="PF02481"/>
    </source>
</evidence>
<dbReference type="EMBL" id="NVVJ01000005">
    <property type="protein sequence ID" value="PCJ27726.1"/>
    <property type="molecule type" value="Genomic_DNA"/>
</dbReference>
<organism evidence="4 5">
    <name type="scientific">SAR86 cluster bacterium</name>
    <dbReference type="NCBI Taxonomy" id="2030880"/>
    <lineage>
        <taxon>Bacteria</taxon>
        <taxon>Pseudomonadati</taxon>
        <taxon>Pseudomonadota</taxon>
        <taxon>Gammaproteobacteria</taxon>
        <taxon>SAR86 cluster</taxon>
    </lineage>
</organism>
<dbReference type="GO" id="GO:0009294">
    <property type="term" value="P:DNA-mediated transformation"/>
    <property type="evidence" value="ECO:0007669"/>
    <property type="project" value="InterPro"/>
</dbReference>
<dbReference type="SUPFAM" id="SSF102405">
    <property type="entry name" value="MCP/YpsA-like"/>
    <property type="match status" value="1"/>
</dbReference>
<sequence>MDAEKLSLYLCLYHSRSISVLVFSRLLKEFGTLERIQSLPAEQLQDLGFDEGKIAQLKMPQKNARVAQLLEKDMNWAENSQHSIICYESSHYPTLLKEVSCAPPVLYVVGDKTHLRTPQFAIVGSRKASIDGRRNAYWMANELSQAGLTISSGMAKGIDSYAHQGALDAQCPTIAVMGTGADRVYPACNDSLAQQIKLNGALVSEFPLGTPPHAYNFPRRNRIISGMSLGTLVVEATHKSGSLITSRYALEQNRDVFAFPGPISKQSSHGCHRLIKEGAKLVESPDDILEELGVSLQQTPDSFKPDSKNPASDDALSAPQIQAILDAIGYQGCVIQVISNETGLEYQQLSTCLLELEMQGKVLVEGGRYFRVT</sequence>
<comment type="similarity">
    <text evidence="1">Belongs to the DprA/Smf family.</text>
</comment>
<protein>
    <submittedName>
        <fullName evidence="4">DNA-protecting protein DprA</fullName>
    </submittedName>
</protein>
<dbReference type="AlphaFoldDB" id="A0A2A5B9N7"/>
<evidence type="ECO:0000256" key="1">
    <source>
        <dbReference type="ARBA" id="ARBA00006525"/>
    </source>
</evidence>
<dbReference type="Pfam" id="PF02481">
    <property type="entry name" value="DNA_processg_A"/>
    <property type="match status" value="1"/>
</dbReference>
<name>A0A2A5B9N7_9GAMM</name>
<feature type="domain" description="Smf/DprA SLOG" evidence="2">
    <location>
        <begin position="84"/>
        <end position="292"/>
    </location>
</feature>
<dbReference type="InterPro" id="IPR057666">
    <property type="entry name" value="DrpA_SLOG"/>
</dbReference>
<dbReference type="InterPro" id="IPR036388">
    <property type="entry name" value="WH-like_DNA-bd_sf"/>
</dbReference>
<dbReference type="PANTHER" id="PTHR43022:SF1">
    <property type="entry name" value="PROTEIN SMF"/>
    <property type="match status" value="1"/>
</dbReference>